<name>A0A2P2GNB4_STREW</name>
<accession>A0A2P2GNB4</accession>
<sequence>MLVLGAVAAGAVVLSSRTDGPAAPASGPRTGTATVVRTDLVQSERIDGTLGYAGAYTVTAPRAGGIVTWLPDVGVTIARGQRAYAVDGVAVPLFYGSTPLYRPLEEGVDDGPDVRVVKRNLKALGYGDGLADDARFTSGTAEAVRDWQEDRGRERTGKVAPGDVLVEPGAVRVTEIPGIVGAPAEGPLLRLSGTRRVVTVDMPVGRQQLARGGAAVRVRLPGGKATDGKVSRVGTVARAAATGGPDRQASQGAAGEATVPVEVTLSKPADAGALDGAPVQVDFTSERRDDVLAVPVPALLALAEGGYAVETPEGRLVPVTLGVFAQGRVEVAGAGLREGMRVEVPLP</sequence>
<dbReference type="InterPro" id="IPR002477">
    <property type="entry name" value="Peptidoglycan-bd-like"/>
</dbReference>
<dbReference type="AlphaFoldDB" id="A0A2P2GNB4"/>
<dbReference type="SUPFAM" id="SSF47090">
    <property type="entry name" value="PGBD-like"/>
    <property type="match status" value="1"/>
</dbReference>
<dbReference type="InterPro" id="IPR036365">
    <property type="entry name" value="PGBD-like_sf"/>
</dbReference>
<gene>
    <name evidence="2" type="ORF">VO63_15410</name>
</gene>
<dbReference type="Pfam" id="PF01471">
    <property type="entry name" value="PG_binding_1"/>
    <property type="match status" value="1"/>
</dbReference>
<evidence type="ECO:0000259" key="1">
    <source>
        <dbReference type="Pfam" id="PF01471"/>
    </source>
</evidence>
<comment type="caution">
    <text evidence="2">The sequence shown here is derived from an EMBL/GenBank/DDBJ whole genome shotgun (WGS) entry which is preliminary data.</text>
</comment>
<dbReference type="InterPro" id="IPR036366">
    <property type="entry name" value="PGBDSf"/>
</dbReference>
<evidence type="ECO:0000313" key="2">
    <source>
        <dbReference type="EMBL" id="KKZ72996.1"/>
    </source>
</evidence>
<protein>
    <recommendedName>
        <fullName evidence="1">Peptidoglycan binding-like domain-containing protein</fullName>
    </recommendedName>
</protein>
<keyword evidence="3" id="KW-1185">Reference proteome</keyword>
<dbReference type="Gene3D" id="1.10.101.10">
    <property type="entry name" value="PGBD-like superfamily/PGBD"/>
    <property type="match status" value="1"/>
</dbReference>
<reference evidence="2 3" key="1">
    <citation type="submission" date="2015-05" db="EMBL/GenBank/DDBJ databases">
        <title>Draft Genome assembly of Streptomyces showdoensis.</title>
        <authorList>
            <person name="Thapa K.K."/>
            <person name="Metsa-Ketela M."/>
        </authorList>
    </citation>
    <scope>NUCLEOTIDE SEQUENCE [LARGE SCALE GENOMIC DNA]</scope>
    <source>
        <strain evidence="2 3">ATCC 15227</strain>
    </source>
</reference>
<feature type="domain" description="Peptidoglycan binding-like" evidence="1">
    <location>
        <begin position="111"/>
        <end position="159"/>
    </location>
</feature>
<organism evidence="2 3">
    <name type="scientific">Streptomyces showdoensis</name>
    <dbReference type="NCBI Taxonomy" id="68268"/>
    <lineage>
        <taxon>Bacteria</taxon>
        <taxon>Bacillati</taxon>
        <taxon>Actinomycetota</taxon>
        <taxon>Actinomycetes</taxon>
        <taxon>Kitasatosporales</taxon>
        <taxon>Streptomycetaceae</taxon>
        <taxon>Streptomyces</taxon>
    </lineage>
</organism>
<dbReference type="EMBL" id="LAQS01000021">
    <property type="protein sequence ID" value="KKZ72996.1"/>
    <property type="molecule type" value="Genomic_DNA"/>
</dbReference>
<proteinExistence type="predicted"/>
<dbReference type="Proteomes" id="UP000265325">
    <property type="component" value="Unassembled WGS sequence"/>
</dbReference>
<evidence type="ECO:0000313" key="3">
    <source>
        <dbReference type="Proteomes" id="UP000265325"/>
    </source>
</evidence>